<gene>
    <name evidence="1" type="ORF">FA15DRAFT_517388</name>
</gene>
<evidence type="ECO:0000313" key="2">
    <source>
        <dbReference type="Proteomes" id="UP000307440"/>
    </source>
</evidence>
<sequence length="78" mass="9304">MSSRNDTNDNGLQGSDSYVPLTTYAIHKSYGGWPNFMHCHGLKEWDLHDQDTAKRIVEGIKQDHREEWEEERRSMRRR</sequence>
<reference evidence="1 2" key="1">
    <citation type="journal article" date="2019" name="Nat. Ecol. Evol.">
        <title>Megaphylogeny resolves global patterns of mushroom evolution.</title>
        <authorList>
            <person name="Varga T."/>
            <person name="Krizsan K."/>
            <person name="Foldi C."/>
            <person name="Dima B."/>
            <person name="Sanchez-Garcia M."/>
            <person name="Sanchez-Ramirez S."/>
            <person name="Szollosi G.J."/>
            <person name="Szarkandi J.G."/>
            <person name="Papp V."/>
            <person name="Albert L."/>
            <person name="Andreopoulos W."/>
            <person name="Angelini C."/>
            <person name="Antonin V."/>
            <person name="Barry K.W."/>
            <person name="Bougher N.L."/>
            <person name="Buchanan P."/>
            <person name="Buyck B."/>
            <person name="Bense V."/>
            <person name="Catcheside P."/>
            <person name="Chovatia M."/>
            <person name="Cooper J."/>
            <person name="Damon W."/>
            <person name="Desjardin D."/>
            <person name="Finy P."/>
            <person name="Geml J."/>
            <person name="Haridas S."/>
            <person name="Hughes K."/>
            <person name="Justo A."/>
            <person name="Karasinski D."/>
            <person name="Kautmanova I."/>
            <person name="Kiss B."/>
            <person name="Kocsube S."/>
            <person name="Kotiranta H."/>
            <person name="LaButti K.M."/>
            <person name="Lechner B.E."/>
            <person name="Liimatainen K."/>
            <person name="Lipzen A."/>
            <person name="Lukacs Z."/>
            <person name="Mihaltcheva S."/>
            <person name="Morgado L.N."/>
            <person name="Niskanen T."/>
            <person name="Noordeloos M.E."/>
            <person name="Ohm R.A."/>
            <person name="Ortiz-Santana B."/>
            <person name="Ovrebo C."/>
            <person name="Racz N."/>
            <person name="Riley R."/>
            <person name="Savchenko A."/>
            <person name="Shiryaev A."/>
            <person name="Soop K."/>
            <person name="Spirin V."/>
            <person name="Szebenyi C."/>
            <person name="Tomsovsky M."/>
            <person name="Tulloss R.E."/>
            <person name="Uehling J."/>
            <person name="Grigoriev I.V."/>
            <person name="Vagvolgyi C."/>
            <person name="Papp T."/>
            <person name="Martin F.M."/>
            <person name="Miettinen O."/>
            <person name="Hibbett D.S."/>
            <person name="Nagy L.G."/>
        </authorList>
    </citation>
    <scope>NUCLEOTIDE SEQUENCE [LARGE SCALE GENOMIC DNA]</scope>
    <source>
        <strain evidence="1 2">CBS 121175</strain>
    </source>
</reference>
<organism evidence="1 2">
    <name type="scientific">Coprinopsis marcescibilis</name>
    <name type="common">Agaric fungus</name>
    <name type="synonym">Psathyrella marcescibilis</name>
    <dbReference type="NCBI Taxonomy" id="230819"/>
    <lineage>
        <taxon>Eukaryota</taxon>
        <taxon>Fungi</taxon>
        <taxon>Dikarya</taxon>
        <taxon>Basidiomycota</taxon>
        <taxon>Agaricomycotina</taxon>
        <taxon>Agaricomycetes</taxon>
        <taxon>Agaricomycetidae</taxon>
        <taxon>Agaricales</taxon>
        <taxon>Agaricineae</taxon>
        <taxon>Psathyrellaceae</taxon>
        <taxon>Coprinopsis</taxon>
    </lineage>
</organism>
<accession>A0A5C3KRK9</accession>
<dbReference type="AlphaFoldDB" id="A0A5C3KRK9"/>
<keyword evidence="2" id="KW-1185">Reference proteome</keyword>
<protein>
    <submittedName>
        <fullName evidence="1">Uncharacterized protein</fullName>
    </submittedName>
</protein>
<evidence type="ECO:0000313" key="1">
    <source>
        <dbReference type="EMBL" id="TFK22443.1"/>
    </source>
</evidence>
<dbReference type="EMBL" id="ML210240">
    <property type="protein sequence ID" value="TFK22443.1"/>
    <property type="molecule type" value="Genomic_DNA"/>
</dbReference>
<proteinExistence type="predicted"/>
<dbReference type="Proteomes" id="UP000307440">
    <property type="component" value="Unassembled WGS sequence"/>
</dbReference>
<name>A0A5C3KRK9_COPMA</name>
<dbReference type="OrthoDB" id="4232400at2759"/>